<dbReference type="PANTHER" id="PTHR10000">
    <property type="entry name" value="PHOSPHOSERINE PHOSPHATASE"/>
    <property type="match status" value="1"/>
</dbReference>
<dbReference type="SUPFAM" id="SSF56784">
    <property type="entry name" value="HAD-like"/>
    <property type="match status" value="1"/>
</dbReference>
<dbReference type="GO" id="GO:0000287">
    <property type="term" value="F:magnesium ion binding"/>
    <property type="evidence" value="ECO:0007669"/>
    <property type="project" value="TreeGrafter"/>
</dbReference>
<dbReference type="OrthoDB" id="399923at2"/>
<dbReference type="KEGG" id="mmau:NCTC10168_00094"/>
<dbReference type="Gene3D" id="3.30.1240.10">
    <property type="match status" value="1"/>
</dbReference>
<evidence type="ECO:0000313" key="3">
    <source>
        <dbReference type="Proteomes" id="UP000290243"/>
    </source>
</evidence>
<sequence length="276" mass="31601">MSITNNKIFTYFLDLDGTLFDLKTGTRISKNNINAIMMIKKFVNVVISTGRSYNDHRIKETMKLLQIEDAICSGGGEIYINNNLHKYFKIEDQLIFDVLDYAYNLRLPLVVFDKNGESVYLRTKIDRFLNKLFLSKKWNIIELFKNFDYTKHNDVIKLALIVKNPFKAKKIIRKFSNYFGNKLNAYIANKGFVIEITSNSSNKGIAEQIYLEAKGLMKENAVHIGDSDADACVKGYVGKLVAMKNGSKLIKTLADEVAPNYKYSGIYKYFLGKVID</sequence>
<dbReference type="EMBL" id="LR215037">
    <property type="protein sequence ID" value="VEU75180.1"/>
    <property type="molecule type" value="Genomic_DNA"/>
</dbReference>
<evidence type="ECO:0000256" key="1">
    <source>
        <dbReference type="ARBA" id="ARBA00001946"/>
    </source>
</evidence>
<comment type="cofactor">
    <cofactor evidence="1">
        <name>Mg(2+)</name>
        <dbReference type="ChEBI" id="CHEBI:18420"/>
    </cofactor>
</comment>
<dbReference type="GO" id="GO:0005829">
    <property type="term" value="C:cytosol"/>
    <property type="evidence" value="ECO:0007669"/>
    <property type="project" value="TreeGrafter"/>
</dbReference>
<protein>
    <submittedName>
        <fullName evidence="2">COF family HAD hydrolase protein</fullName>
    </submittedName>
</protein>
<proteinExistence type="predicted"/>
<dbReference type="AlphaFoldDB" id="A0A449B3L2"/>
<accession>A0A449B3L2</accession>
<keyword evidence="3" id="KW-1185">Reference proteome</keyword>
<keyword evidence="2" id="KW-0378">Hydrolase</keyword>
<evidence type="ECO:0000313" key="2">
    <source>
        <dbReference type="EMBL" id="VEU75180.1"/>
    </source>
</evidence>
<name>A0A449B3L2_9BACT</name>
<dbReference type="InterPro" id="IPR023214">
    <property type="entry name" value="HAD_sf"/>
</dbReference>
<dbReference type="InterPro" id="IPR036412">
    <property type="entry name" value="HAD-like_sf"/>
</dbReference>
<dbReference type="Gene3D" id="3.40.50.1000">
    <property type="entry name" value="HAD superfamily/HAD-like"/>
    <property type="match status" value="1"/>
</dbReference>
<reference evidence="2 3" key="1">
    <citation type="submission" date="2019-01" db="EMBL/GenBank/DDBJ databases">
        <authorList>
            <consortium name="Pathogen Informatics"/>
        </authorList>
    </citation>
    <scope>NUCLEOTIDE SEQUENCE [LARGE SCALE GENOMIC DNA]</scope>
    <source>
        <strain evidence="2 3">NCTC10168</strain>
    </source>
</reference>
<dbReference type="Pfam" id="PF08282">
    <property type="entry name" value="Hydrolase_3"/>
    <property type="match status" value="1"/>
</dbReference>
<dbReference type="GO" id="GO:0016791">
    <property type="term" value="F:phosphatase activity"/>
    <property type="evidence" value="ECO:0007669"/>
    <property type="project" value="TreeGrafter"/>
</dbReference>
<gene>
    <name evidence="2" type="ORF">NCTC10168_00094</name>
</gene>
<dbReference type="PANTHER" id="PTHR10000:SF8">
    <property type="entry name" value="HAD SUPERFAMILY HYDROLASE-LIKE, TYPE 3"/>
    <property type="match status" value="1"/>
</dbReference>
<organism evidence="2 3">
    <name type="scientific">Mycoplasmopsis maculosa</name>
    <dbReference type="NCBI Taxonomy" id="114885"/>
    <lineage>
        <taxon>Bacteria</taxon>
        <taxon>Bacillati</taxon>
        <taxon>Mycoplasmatota</taxon>
        <taxon>Mycoplasmoidales</taxon>
        <taxon>Metamycoplasmataceae</taxon>
        <taxon>Mycoplasmopsis</taxon>
    </lineage>
</organism>
<dbReference type="RefSeq" id="WP_129646065.1">
    <property type="nucleotide sequence ID" value="NZ_LR215037.1"/>
</dbReference>
<dbReference type="Proteomes" id="UP000290243">
    <property type="component" value="Chromosome"/>
</dbReference>